<dbReference type="Proteomes" id="UP000294325">
    <property type="component" value="Chromosome"/>
</dbReference>
<proteinExistence type="predicted"/>
<dbReference type="KEGG" id="nwr:E3U44_00140"/>
<accession>A0A4P7BV95</accession>
<protein>
    <recommendedName>
        <fullName evidence="3">Sel1 repeat family protein</fullName>
    </recommendedName>
</protein>
<gene>
    <name evidence="1" type="ORF">E3U44_00140</name>
</gene>
<dbReference type="EMBL" id="CP038033">
    <property type="protein sequence ID" value="QBQ53089.1"/>
    <property type="molecule type" value="Genomic_DNA"/>
</dbReference>
<keyword evidence="2" id="KW-1185">Reference proteome</keyword>
<reference evidence="1 2" key="1">
    <citation type="submission" date="2019-03" db="EMBL/GenBank/DDBJ databases">
        <title>The genome sequence of Nitrosococcus wardiae strain D1FHST reveals the archetypal metabolic capacity of ammonia-oxidizing Gammaproteobacteria.</title>
        <authorList>
            <person name="Wang L."/>
            <person name="Lim C.K."/>
            <person name="Hanson T.E."/>
            <person name="Dang H."/>
            <person name="Klotz M.G."/>
        </authorList>
    </citation>
    <scope>NUCLEOTIDE SEQUENCE [LARGE SCALE GENOMIC DNA]</scope>
    <source>
        <strain evidence="1 2">D1FHS</strain>
    </source>
</reference>
<dbReference type="RefSeq" id="WP_134356107.1">
    <property type="nucleotide sequence ID" value="NZ_CP038033.1"/>
</dbReference>
<evidence type="ECO:0000313" key="2">
    <source>
        <dbReference type="Proteomes" id="UP000294325"/>
    </source>
</evidence>
<dbReference type="OrthoDB" id="370799at2"/>
<name>A0A4P7BV95_9GAMM</name>
<evidence type="ECO:0008006" key="3">
    <source>
        <dbReference type="Google" id="ProtNLM"/>
    </source>
</evidence>
<sequence length="98" mass="11150">MNLQEFKNLLAANNPPQDIPLPLQALWYEAKGDWDHAHHLAQSAGDATGAWVHAYLHRKEGDLSNAAYWYSRAGKTVSQLPWDAEWEEITQALLQQQI</sequence>
<dbReference type="AlphaFoldDB" id="A0A4P7BV95"/>
<organism evidence="1 2">
    <name type="scientific">Nitrosococcus wardiae</name>
    <dbReference type="NCBI Taxonomy" id="1814290"/>
    <lineage>
        <taxon>Bacteria</taxon>
        <taxon>Pseudomonadati</taxon>
        <taxon>Pseudomonadota</taxon>
        <taxon>Gammaproteobacteria</taxon>
        <taxon>Chromatiales</taxon>
        <taxon>Chromatiaceae</taxon>
        <taxon>Nitrosococcus</taxon>
    </lineage>
</organism>
<evidence type="ECO:0000313" key="1">
    <source>
        <dbReference type="EMBL" id="QBQ53089.1"/>
    </source>
</evidence>